<proteinExistence type="predicted"/>
<dbReference type="AlphaFoldDB" id="A0A8J5CZ16"/>
<dbReference type="Proteomes" id="UP000770661">
    <property type="component" value="Unassembled WGS sequence"/>
</dbReference>
<gene>
    <name evidence="1" type="ORF">GWK47_044429</name>
</gene>
<dbReference type="OrthoDB" id="10417247at2759"/>
<evidence type="ECO:0000313" key="2">
    <source>
        <dbReference type="Proteomes" id="UP000770661"/>
    </source>
</evidence>
<organism evidence="1 2">
    <name type="scientific">Chionoecetes opilio</name>
    <name type="common">Atlantic snow crab</name>
    <name type="synonym">Cancer opilio</name>
    <dbReference type="NCBI Taxonomy" id="41210"/>
    <lineage>
        <taxon>Eukaryota</taxon>
        <taxon>Metazoa</taxon>
        <taxon>Ecdysozoa</taxon>
        <taxon>Arthropoda</taxon>
        <taxon>Crustacea</taxon>
        <taxon>Multicrustacea</taxon>
        <taxon>Malacostraca</taxon>
        <taxon>Eumalacostraca</taxon>
        <taxon>Eucarida</taxon>
        <taxon>Decapoda</taxon>
        <taxon>Pleocyemata</taxon>
        <taxon>Brachyura</taxon>
        <taxon>Eubrachyura</taxon>
        <taxon>Majoidea</taxon>
        <taxon>Majidae</taxon>
        <taxon>Chionoecetes</taxon>
    </lineage>
</organism>
<protein>
    <submittedName>
        <fullName evidence="1">Uncharacterized protein</fullName>
    </submittedName>
</protein>
<reference evidence="1" key="1">
    <citation type="submission" date="2020-07" db="EMBL/GenBank/DDBJ databases">
        <title>The High-quality genome of the commercially important snow crab, Chionoecetes opilio.</title>
        <authorList>
            <person name="Jeong J.-H."/>
            <person name="Ryu S."/>
        </authorList>
    </citation>
    <scope>NUCLEOTIDE SEQUENCE</scope>
    <source>
        <strain evidence="1">MADBK_172401_WGS</strain>
        <tissue evidence="1">Digestive gland</tissue>
    </source>
</reference>
<evidence type="ECO:0000313" key="1">
    <source>
        <dbReference type="EMBL" id="KAG0722460.1"/>
    </source>
</evidence>
<name>A0A8J5CZ16_CHIOP</name>
<accession>A0A8J5CZ16</accession>
<dbReference type="EMBL" id="JACEEZ010009490">
    <property type="protein sequence ID" value="KAG0722460.1"/>
    <property type="molecule type" value="Genomic_DNA"/>
</dbReference>
<keyword evidence="2" id="KW-1185">Reference proteome</keyword>
<comment type="caution">
    <text evidence="1">The sequence shown here is derived from an EMBL/GenBank/DDBJ whole genome shotgun (WGS) entry which is preliminary data.</text>
</comment>
<sequence>MVDNIAKAACSLPPSDAGPSPSLSCSLSQVRVATFLPTSHLMDCQRAVSVSIQHYDAFRHHRYKYRRQGLMVRRHNVVSARLRLGYRPVWQVACVEDEPHFSSCPLCHSPNANILEHYCLYCPNVSDMLPRGQPLLDICRHLLVHDNLETLLARHPRFGGC</sequence>